<comment type="caution">
    <text evidence="1">The sequence shown here is derived from an EMBL/GenBank/DDBJ whole genome shotgun (WGS) entry which is preliminary data.</text>
</comment>
<proteinExistence type="predicted"/>
<evidence type="ECO:0000313" key="1">
    <source>
        <dbReference type="EMBL" id="NII42644.1"/>
    </source>
</evidence>
<evidence type="ECO:0008006" key="3">
    <source>
        <dbReference type="Google" id="ProtNLM"/>
    </source>
</evidence>
<reference evidence="1 2" key="1">
    <citation type="submission" date="2020-03" db="EMBL/GenBank/DDBJ databases">
        <title>Above-ground endophytic microbial communities from plants in different locations in the United States.</title>
        <authorList>
            <person name="Frank C."/>
        </authorList>
    </citation>
    <scope>NUCLEOTIDE SEQUENCE [LARGE SCALE GENOMIC DNA]</scope>
    <source>
        <strain evidence="1 2">WW7</strain>
    </source>
</reference>
<sequence length="123" mass="12884">MADDQELSRHLTDVARATEGVSHVFPAQSLVQIAADAVAAQLEIRDPGTLVDVHRGGGAVRVTAEVAVDGARPATETVREVGERIRSVVDAEPGPRPDTITVVVRLVEDTVGITADEVAADLV</sequence>
<gene>
    <name evidence="1" type="ORF">E9228_003318</name>
</gene>
<protein>
    <recommendedName>
        <fullName evidence="3">Asp23/Gls24 family envelope stress response protein</fullName>
    </recommendedName>
</protein>
<organism evidence="1 2">
    <name type="scientific">Curtobacterium salicis</name>
    <dbReference type="NCBI Taxonomy" id="1779862"/>
    <lineage>
        <taxon>Bacteria</taxon>
        <taxon>Bacillati</taxon>
        <taxon>Actinomycetota</taxon>
        <taxon>Actinomycetes</taxon>
        <taxon>Micrococcales</taxon>
        <taxon>Microbacteriaceae</taxon>
        <taxon>Curtobacterium</taxon>
    </lineage>
</organism>
<name>A0ABX0TCF9_9MICO</name>
<dbReference type="RefSeq" id="WP_166781631.1">
    <property type="nucleotide sequence ID" value="NZ_JAAOYO010000006.1"/>
</dbReference>
<dbReference type="Proteomes" id="UP001318300">
    <property type="component" value="Unassembled WGS sequence"/>
</dbReference>
<keyword evidence="2" id="KW-1185">Reference proteome</keyword>
<dbReference type="EMBL" id="JAAOYO010000006">
    <property type="protein sequence ID" value="NII42644.1"/>
    <property type="molecule type" value="Genomic_DNA"/>
</dbReference>
<accession>A0ABX0TCF9</accession>
<evidence type="ECO:0000313" key="2">
    <source>
        <dbReference type="Proteomes" id="UP001318300"/>
    </source>
</evidence>